<feature type="region of interest" description="Disordered" evidence="1">
    <location>
        <begin position="121"/>
        <end position="141"/>
    </location>
</feature>
<dbReference type="AlphaFoldDB" id="A0A1X0NQE3"/>
<comment type="caution">
    <text evidence="2">The sequence shown here is derived from an EMBL/GenBank/DDBJ whole genome shotgun (WGS) entry which is preliminary data.</text>
</comment>
<keyword evidence="3" id="KW-1185">Reference proteome</keyword>
<organism evidence="2 3">
    <name type="scientific">Trypanosoma theileri</name>
    <dbReference type="NCBI Taxonomy" id="67003"/>
    <lineage>
        <taxon>Eukaryota</taxon>
        <taxon>Discoba</taxon>
        <taxon>Euglenozoa</taxon>
        <taxon>Kinetoplastea</taxon>
        <taxon>Metakinetoplastina</taxon>
        <taxon>Trypanosomatida</taxon>
        <taxon>Trypanosomatidae</taxon>
        <taxon>Trypanosoma</taxon>
    </lineage>
</organism>
<dbReference type="Proteomes" id="UP000192257">
    <property type="component" value="Unassembled WGS sequence"/>
</dbReference>
<feature type="compositionally biased region" description="Polar residues" evidence="1">
    <location>
        <begin position="126"/>
        <end position="141"/>
    </location>
</feature>
<reference evidence="2 3" key="1">
    <citation type="submission" date="2017-03" db="EMBL/GenBank/DDBJ databases">
        <title>An alternative strategy for trypanosome survival in the mammalian bloodstream revealed through genome and transcriptome analysis of the ubiquitous bovine parasite Trypanosoma (Megatrypanum) theileri.</title>
        <authorList>
            <person name="Kelly S."/>
            <person name="Ivens A."/>
            <person name="Mott A."/>
            <person name="O'Neill E."/>
            <person name="Emms D."/>
            <person name="Macleod O."/>
            <person name="Voorheis P."/>
            <person name="Matthews J."/>
            <person name="Matthews K."/>
            <person name="Carrington M."/>
        </authorList>
    </citation>
    <scope>NUCLEOTIDE SEQUENCE [LARGE SCALE GENOMIC DNA]</scope>
    <source>
        <strain evidence="2">Edinburgh</strain>
    </source>
</reference>
<protein>
    <submittedName>
        <fullName evidence="2">Uncharacterized protein</fullName>
    </submittedName>
</protein>
<dbReference type="RefSeq" id="XP_028881012.1">
    <property type="nucleotide sequence ID" value="XM_029027833.1"/>
</dbReference>
<evidence type="ECO:0000313" key="3">
    <source>
        <dbReference type="Proteomes" id="UP000192257"/>
    </source>
</evidence>
<gene>
    <name evidence="2" type="ORF">TM35_000252420</name>
</gene>
<proteinExistence type="predicted"/>
<accession>A0A1X0NQE3</accession>
<name>A0A1X0NQE3_9TRYP</name>
<sequence length="141" mass="16036">MESHYPVHYTSISSSLNNCPISSSSLLFHTPLGCPMCFLFCCRLIAIPQLPILPFTAVYTPIRMNTTQPHHFHSKPETMPQTEDPIASITSMETQSIRSYIINTRTYILCLKGIKQKQQTTKKNTYSVQTNEQNKGQRNAQ</sequence>
<dbReference type="EMBL" id="NBCO01000025">
    <property type="protein sequence ID" value="ORC86946.1"/>
    <property type="molecule type" value="Genomic_DNA"/>
</dbReference>
<evidence type="ECO:0000313" key="2">
    <source>
        <dbReference type="EMBL" id="ORC86946.1"/>
    </source>
</evidence>
<dbReference type="GeneID" id="39987613"/>
<evidence type="ECO:0000256" key="1">
    <source>
        <dbReference type="SAM" id="MobiDB-lite"/>
    </source>
</evidence>
<dbReference type="VEuPathDB" id="TriTrypDB:TM35_000252420"/>